<keyword evidence="4 7" id="KW-0521">NADP</keyword>
<dbReference type="Gene3D" id="3.30.360.10">
    <property type="entry name" value="Dihydrodipicolinate Reductase, domain 2"/>
    <property type="match status" value="1"/>
</dbReference>
<evidence type="ECO:0000256" key="7">
    <source>
        <dbReference type="HAMAP-Rule" id="MF_00966"/>
    </source>
</evidence>
<dbReference type="PANTHER" id="PTHR23429">
    <property type="entry name" value="GLUCOSE-6-PHOSPHATE 1-DEHYDROGENASE G6PD"/>
    <property type="match status" value="1"/>
</dbReference>
<dbReference type="Gene3D" id="3.40.50.720">
    <property type="entry name" value="NAD(P)-binding Rossmann-like Domain"/>
    <property type="match status" value="1"/>
</dbReference>
<dbReference type="PROSITE" id="PS00069">
    <property type="entry name" value="G6P_DEHYDROGENASE"/>
    <property type="match status" value="1"/>
</dbReference>
<feature type="binding site" evidence="7">
    <location>
        <position position="338"/>
    </location>
    <ligand>
        <name>substrate</name>
    </ligand>
</feature>
<dbReference type="InterPro" id="IPR022674">
    <property type="entry name" value="G6P_DH_NAD-bd"/>
</dbReference>
<feature type="domain" description="Glucose-6-phosphate dehydrogenase NAD-binding" evidence="8">
    <location>
        <begin position="14"/>
        <end position="189"/>
    </location>
</feature>
<evidence type="ECO:0000256" key="5">
    <source>
        <dbReference type="ARBA" id="ARBA00023002"/>
    </source>
</evidence>
<organism evidence="10 11">
    <name type="scientific">Thiothrix eikelboomii</name>
    <dbReference type="NCBI Taxonomy" id="92487"/>
    <lineage>
        <taxon>Bacteria</taxon>
        <taxon>Pseudomonadati</taxon>
        <taxon>Pseudomonadota</taxon>
        <taxon>Gammaproteobacteria</taxon>
        <taxon>Thiotrichales</taxon>
        <taxon>Thiotrichaceae</taxon>
        <taxon>Thiothrix</taxon>
    </lineage>
</organism>
<comment type="similarity">
    <text evidence="2 7">Belongs to the glucose-6-phosphate dehydrogenase family.</text>
</comment>
<dbReference type="InterPro" id="IPR019796">
    <property type="entry name" value="G6P_DH_AS"/>
</dbReference>
<dbReference type="SUPFAM" id="SSF55347">
    <property type="entry name" value="Glyceraldehyde-3-phosphate dehydrogenase-like, C-terminal domain"/>
    <property type="match status" value="1"/>
</dbReference>
<dbReference type="InterPro" id="IPR022675">
    <property type="entry name" value="G6P_DH_C"/>
</dbReference>
<reference evidence="10 11" key="1">
    <citation type="submission" date="2017-02" db="EMBL/GenBank/DDBJ databases">
        <authorList>
            <person name="Peterson S.W."/>
        </authorList>
    </citation>
    <scope>NUCLEOTIDE SEQUENCE [LARGE SCALE GENOMIC DNA]</scope>
    <source>
        <strain evidence="10 11">ATCC 49788</strain>
    </source>
</reference>
<protein>
    <recommendedName>
        <fullName evidence="7">Glucose-6-phosphate 1-dehydrogenase</fullName>
        <shortName evidence="7">G6PD</shortName>
        <ecNumber evidence="7">1.1.1.49</ecNumber>
    </recommendedName>
</protein>
<comment type="caution">
    <text evidence="7">Lacks conserved residue(s) required for the propagation of feature annotation.</text>
</comment>
<gene>
    <name evidence="7" type="primary">zwf</name>
    <name evidence="10" type="ORF">SAMN02745130_01354</name>
</gene>
<evidence type="ECO:0000256" key="1">
    <source>
        <dbReference type="ARBA" id="ARBA00004937"/>
    </source>
</evidence>
<evidence type="ECO:0000313" key="11">
    <source>
        <dbReference type="Proteomes" id="UP000190460"/>
    </source>
</evidence>
<dbReference type="GO" id="GO:0006006">
    <property type="term" value="P:glucose metabolic process"/>
    <property type="evidence" value="ECO:0007669"/>
    <property type="project" value="UniProtKB-KW"/>
</dbReference>
<feature type="binding site" evidence="7">
    <location>
        <position position="51"/>
    </location>
    <ligand>
        <name>NADP(+)</name>
        <dbReference type="ChEBI" id="CHEBI:58349"/>
    </ligand>
</feature>
<dbReference type="NCBIfam" id="TIGR00871">
    <property type="entry name" value="zwf"/>
    <property type="match status" value="1"/>
</dbReference>
<feature type="binding site" evidence="7">
    <location>
        <position position="184"/>
    </location>
    <ligand>
        <name>substrate</name>
    </ligand>
</feature>
<dbReference type="AlphaFoldDB" id="A0A1T4WAT2"/>
<dbReference type="GO" id="GO:0050661">
    <property type="term" value="F:NADP binding"/>
    <property type="evidence" value="ECO:0007669"/>
    <property type="project" value="UniProtKB-UniRule"/>
</dbReference>
<feature type="binding site" evidence="7">
    <location>
        <begin position="94"/>
        <end position="95"/>
    </location>
    <ligand>
        <name>NADP(+)</name>
        <dbReference type="ChEBI" id="CHEBI:58349"/>
    </ligand>
</feature>
<dbReference type="InterPro" id="IPR001282">
    <property type="entry name" value="G6P_DH"/>
</dbReference>
<feature type="binding site" evidence="7">
    <location>
        <position position="237"/>
    </location>
    <ligand>
        <name>substrate</name>
    </ligand>
</feature>
<feature type="binding site" evidence="7">
    <location>
        <position position="218"/>
    </location>
    <ligand>
        <name>substrate</name>
    </ligand>
</feature>
<keyword evidence="3 7" id="KW-0313">Glucose metabolism</keyword>
<evidence type="ECO:0000256" key="3">
    <source>
        <dbReference type="ARBA" id="ARBA00022526"/>
    </source>
</evidence>
<evidence type="ECO:0000313" key="10">
    <source>
        <dbReference type="EMBL" id="SKA74229.1"/>
    </source>
</evidence>
<dbReference type="Pfam" id="PF00479">
    <property type="entry name" value="G6PD_N"/>
    <property type="match status" value="1"/>
</dbReference>
<evidence type="ECO:0000256" key="2">
    <source>
        <dbReference type="ARBA" id="ARBA00009975"/>
    </source>
</evidence>
<feature type="binding site" evidence="7">
    <location>
        <position position="180"/>
    </location>
    <ligand>
        <name>substrate</name>
    </ligand>
</feature>
<dbReference type="GO" id="GO:0004345">
    <property type="term" value="F:glucose-6-phosphate dehydrogenase activity"/>
    <property type="evidence" value="ECO:0007669"/>
    <property type="project" value="UniProtKB-UniRule"/>
</dbReference>
<dbReference type="InterPro" id="IPR036291">
    <property type="entry name" value="NAD(P)-bd_dom_sf"/>
</dbReference>
<comment type="catalytic activity">
    <reaction evidence="7">
        <text>D-glucose 6-phosphate + NADP(+) = 6-phospho-D-glucono-1,5-lactone + NADPH + H(+)</text>
        <dbReference type="Rhea" id="RHEA:15841"/>
        <dbReference type="ChEBI" id="CHEBI:15378"/>
        <dbReference type="ChEBI" id="CHEBI:57783"/>
        <dbReference type="ChEBI" id="CHEBI:57955"/>
        <dbReference type="ChEBI" id="CHEBI:58349"/>
        <dbReference type="ChEBI" id="CHEBI:61548"/>
        <dbReference type="EC" id="1.1.1.49"/>
    </reaction>
</comment>
<keyword evidence="6 7" id="KW-0119">Carbohydrate metabolism</keyword>
<dbReference type="GO" id="GO:0009051">
    <property type="term" value="P:pentose-phosphate shunt, oxidative branch"/>
    <property type="evidence" value="ECO:0007669"/>
    <property type="project" value="TreeGrafter"/>
</dbReference>
<comment type="function">
    <text evidence="7">Catalyzes the oxidation of glucose 6-phosphate to 6-phosphogluconolactone.</text>
</comment>
<evidence type="ECO:0000256" key="4">
    <source>
        <dbReference type="ARBA" id="ARBA00022857"/>
    </source>
</evidence>
<keyword evidence="5 7" id="KW-0560">Oxidoreductase</keyword>
<dbReference type="PIRSF" id="PIRSF000110">
    <property type="entry name" value="G6PD"/>
    <property type="match status" value="1"/>
</dbReference>
<evidence type="ECO:0000256" key="6">
    <source>
        <dbReference type="ARBA" id="ARBA00023277"/>
    </source>
</evidence>
<dbReference type="Proteomes" id="UP000190460">
    <property type="component" value="Unassembled WGS sequence"/>
</dbReference>
<dbReference type="SUPFAM" id="SSF51735">
    <property type="entry name" value="NAD(P)-binding Rossmann-fold domains"/>
    <property type="match status" value="1"/>
</dbReference>
<dbReference type="EMBL" id="FUYB01000004">
    <property type="protein sequence ID" value="SKA74229.1"/>
    <property type="molecule type" value="Genomic_DNA"/>
</dbReference>
<sequence>MSSMVIPVDPFDLVIFGGTGDLAMRKLLPALFRRDADGQIPATARILGLARTDQDTESFKAEARAALHKHVAVDELDSIALERFIERLSYLHIDVTDARAWGELVSYLNERPEHIRVYYLAVGPALFGPIAQGLAQVGLATTKARLVVEKPLGHDLASAMTLNRELSSVFNEKSIYRIDHYLGKETVQNLMALRFANALFEPLWNANRIDHVQITASESLGVGTRGSYYDTAGAIRDMVQNHLVQLLCLLAMEPPYKFDADALRDEKLKVLRSLRPITGRNVLTNTVRGQYLAHGPDAPSYLQEVGNPDSKTESYVAIKAEIDNWRWSGVPFYLRTGKKLRAQMTEIAVVFKEPAHSVFGDLETPSMPNVLSIRLQPDEGLQLVIMTKDPGPGGFRLRAIPLDMTFAEGRGSNWRMPDAYERLLMDVVRGNQTLFMRGDEVEAAWRWIDPIIEAWEASGLRPEGYDPGSRGPIAAVEMMARDGRRWREIEV</sequence>
<name>A0A1T4WAT2_9GAMM</name>
<dbReference type="RefSeq" id="WP_078921823.1">
    <property type="nucleotide sequence ID" value="NZ_FUYB01000004.1"/>
</dbReference>
<dbReference type="OrthoDB" id="9802739at2"/>
<evidence type="ECO:0000259" key="9">
    <source>
        <dbReference type="Pfam" id="PF02781"/>
    </source>
</evidence>
<keyword evidence="11" id="KW-1185">Reference proteome</keyword>
<dbReference type="GO" id="GO:0005829">
    <property type="term" value="C:cytosol"/>
    <property type="evidence" value="ECO:0007669"/>
    <property type="project" value="TreeGrafter"/>
</dbReference>
<dbReference type="Pfam" id="PF02781">
    <property type="entry name" value="G6PD_C"/>
    <property type="match status" value="1"/>
</dbReference>
<feature type="binding site" evidence="7">
    <location>
        <position position="150"/>
    </location>
    <ligand>
        <name>NADP(+)</name>
        <dbReference type="ChEBI" id="CHEBI:58349"/>
    </ligand>
</feature>
<dbReference type="STRING" id="92487.SAMN02745130_01354"/>
<accession>A0A1T4WAT2</accession>
<evidence type="ECO:0000259" key="8">
    <source>
        <dbReference type="Pfam" id="PF00479"/>
    </source>
</evidence>
<proteinExistence type="inferred from homology"/>
<dbReference type="PANTHER" id="PTHR23429:SF0">
    <property type="entry name" value="GLUCOSE-6-PHOSPHATE 1-DEHYDROGENASE"/>
    <property type="match status" value="1"/>
</dbReference>
<feature type="domain" description="Glucose-6-phosphate dehydrogenase C-terminal" evidence="9">
    <location>
        <begin position="191"/>
        <end position="487"/>
    </location>
</feature>
<comment type="pathway">
    <text evidence="1 7">Carbohydrate degradation; pentose phosphate pathway; D-ribulose 5-phosphate from D-glucose 6-phosphate (oxidative stage): step 1/3.</text>
</comment>
<dbReference type="PRINTS" id="PR00079">
    <property type="entry name" value="G6PDHDRGNASE"/>
</dbReference>
<dbReference type="HAMAP" id="MF_00966">
    <property type="entry name" value="G6PD"/>
    <property type="match status" value="1"/>
</dbReference>
<dbReference type="UniPathway" id="UPA00115">
    <property type="reaction ID" value="UER00408"/>
</dbReference>
<dbReference type="EC" id="1.1.1.49" evidence="7"/>
<feature type="active site" description="Proton acceptor" evidence="7">
    <location>
        <position position="242"/>
    </location>
</feature>